<reference evidence="6 7" key="1">
    <citation type="submission" date="2018-01" db="EMBL/GenBank/DDBJ databases">
        <title>Genomic Sequence of Chromobacterium MWU13-2610 from wild cranberry bogs within the Cape Cod National Seashore.</title>
        <authorList>
            <person name="O'Hara-Hanley K."/>
            <person name="Soby S."/>
            <person name="Harrison A."/>
        </authorList>
    </citation>
    <scope>NUCLEOTIDE SEQUENCE [LARGE SCALE GENOMIC DNA]</scope>
    <source>
        <strain evidence="6 7">MWU13-2610</strain>
    </source>
</reference>
<dbReference type="InterPro" id="IPR036390">
    <property type="entry name" value="WH_DNA-bd_sf"/>
</dbReference>
<evidence type="ECO:0000259" key="5">
    <source>
        <dbReference type="PROSITE" id="PS50931"/>
    </source>
</evidence>
<evidence type="ECO:0000313" key="6">
    <source>
        <dbReference type="EMBL" id="POA97476.1"/>
    </source>
</evidence>
<keyword evidence="7" id="KW-1185">Reference proteome</keyword>
<dbReference type="PROSITE" id="PS50931">
    <property type="entry name" value="HTH_LYSR"/>
    <property type="match status" value="1"/>
</dbReference>
<dbReference type="GO" id="GO:0043565">
    <property type="term" value="F:sequence-specific DNA binding"/>
    <property type="evidence" value="ECO:0007669"/>
    <property type="project" value="TreeGrafter"/>
</dbReference>
<evidence type="ECO:0000256" key="3">
    <source>
        <dbReference type="ARBA" id="ARBA00023125"/>
    </source>
</evidence>
<dbReference type="SUPFAM" id="SSF53850">
    <property type="entry name" value="Periplasmic binding protein-like II"/>
    <property type="match status" value="1"/>
</dbReference>
<gene>
    <name evidence="6" type="ORF">C2134_16755</name>
</gene>
<dbReference type="PRINTS" id="PR00039">
    <property type="entry name" value="HTHLYSR"/>
</dbReference>
<dbReference type="Pfam" id="PF03466">
    <property type="entry name" value="LysR_substrate"/>
    <property type="match status" value="1"/>
</dbReference>
<dbReference type="GO" id="GO:0003700">
    <property type="term" value="F:DNA-binding transcription factor activity"/>
    <property type="evidence" value="ECO:0007669"/>
    <property type="project" value="InterPro"/>
</dbReference>
<dbReference type="GO" id="GO:0006351">
    <property type="term" value="P:DNA-templated transcription"/>
    <property type="evidence" value="ECO:0007669"/>
    <property type="project" value="TreeGrafter"/>
</dbReference>
<proteinExistence type="inferred from homology"/>
<dbReference type="Gene3D" id="3.40.190.290">
    <property type="match status" value="1"/>
</dbReference>
<name>A0A2K4MK69_9NEIS</name>
<dbReference type="AlphaFoldDB" id="A0A2K4MK69"/>
<dbReference type="Gene3D" id="1.10.10.10">
    <property type="entry name" value="Winged helix-like DNA-binding domain superfamily/Winged helix DNA-binding domain"/>
    <property type="match status" value="1"/>
</dbReference>
<dbReference type="InterPro" id="IPR058163">
    <property type="entry name" value="LysR-type_TF_proteobact-type"/>
</dbReference>
<feature type="domain" description="HTH lysR-type" evidence="5">
    <location>
        <begin position="17"/>
        <end position="74"/>
    </location>
</feature>
<dbReference type="InterPro" id="IPR000847">
    <property type="entry name" value="LysR_HTH_N"/>
</dbReference>
<dbReference type="PANTHER" id="PTHR30537:SF66">
    <property type="entry name" value="IRON-REGULATED VIRULENCE REGULATORY PROTEIN IRGB"/>
    <property type="match status" value="1"/>
</dbReference>
<accession>A0A2K4MK69</accession>
<dbReference type="InterPro" id="IPR005119">
    <property type="entry name" value="LysR_subst-bd"/>
</dbReference>
<dbReference type="Pfam" id="PF00126">
    <property type="entry name" value="HTH_1"/>
    <property type="match status" value="1"/>
</dbReference>
<dbReference type="CDD" id="cd08422">
    <property type="entry name" value="PBP2_CrgA_like"/>
    <property type="match status" value="1"/>
</dbReference>
<dbReference type="PANTHER" id="PTHR30537">
    <property type="entry name" value="HTH-TYPE TRANSCRIPTIONAL REGULATOR"/>
    <property type="match status" value="1"/>
</dbReference>
<sequence length="315" mass="33536">MIVIGKLTVDMARGVENNLEGLQIFVAVAEAGGFTAAAERLGMTKANVSLQVGRLESQLGATLFTRTTRRVKLTEAGQALYLDAQPALAALRDALLQAGHGAAELSGVLRLTAPVSHMAESVAPAATQFIRQHPKLQLELHASDHMVDLVAAGMDLAIRLGTLRDSSLRALKLGEFAQLPVASPAYLKARGTPARPEELADHDWVALTLLKTPLSWPFSGPAGEEATVRTRARIKVDSAASLRTLLLAGAGVSVLDSFSVQDDIRQGRLVHLLPQWTLPKGGVYAVFPPGRHAPAAARAFVEFYRVLLARPSLSG</sequence>
<comment type="caution">
    <text evidence="6">The sequence shown here is derived from an EMBL/GenBank/DDBJ whole genome shotgun (WGS) entry which is preliminary data.</text>
</comment>
<dbReference type="Proteomes" id="UP000236416">
    <property type="component" value="Unassembled WGS sequence"/>
</dbReference>
<organism evidence="6 7">
    <name type="scientific">Chromobacterium sinusclupearum</name>
    <dbReference type="NCBI Taxonomy" id="2077146"/>
    <lineage>
        <taxon>Bacteria</taxon>
        <taxon>Pseudomonadati</taxon>
        <taxon>Pseudomonadota</taxon>
        <taxon>Betaproteobacteria</taxon>
        <taxon>Neisseriales</taxon>
        <taxon>Chromobacteriaceae</taxon>
        <taxon>Chromobacterium</taxon>
    </lineage>
</organism>
<evidence type="ECO:0000256" key="1">
    <source>
        <dbReference type="ARBA" id="ARBA00009437"/>
    </source>
</evidence>
<dbReference type="SUPFAM" id="SSF46785">
    <property type="entry name" value="Winged helix' DNA-binding domain"/>
    <property type="match status" value="1"/>
</dbReference>
<evidence type="ECO:0000256" key="4">
    <source>
        <dbReference type="ARBA" id="ARBA00023163"/>
    </source>
</evidence>
<protein>
    <submittedName>
        <fullName evidence="6">LysR family transcriptional regulator</fullName>
    </submittedName>
</protein>
<keyword evidence="4" id="KW-0804">Transcription</keyword>
<dbReference type="EMBL" id="PPTF01000073">
    <property type="protein sequence ID" value="POA97476.1"/>
    <property type="molecule type" value="Genomic_DNA"/>
</dbReference>
<dbReference type="InterPro" id="IPR036388">
    <property type="entry name" value="WH-like_DNA-bd_sf"/>
</dbReference>
<comment type="similarity">
    <text evidence="1">Belongs to the LysR transcriptional regulatory family.</text>
</comment>
<keyword evidence="3" id="KW-0238">DNA-binding</keyword>
<dbReference type="FunFam" id="1.10.10.10:FF:000001">
    <property type="entry name" value="LysR family transcriptional regulator"/>
    <property type="match status" value="1"/>
</dbReference>
<keyword evidence="2" id="KW-0805">Transcription regulation</keyword>
<evidence type="ECO:0000313" key="7">
    <source>
        <dbReference type="Proteomes" id="UP000236416"/>
    </source>
</evidence>
<evidence type="ECO:0000256" key="2">
    <source>
        <dbReference type="ARBA" id="ARBA00023015"/>
    </source>
</evidence>